<dbReference type="Gene3D" id="3.40.50.150">
    <property type="entry name" value="Vaccinia Virus protein VP39"/>
    <property type="match status" value="1"/>
</dbReference>
<protein>
    <submittedName>
        <fullName evidence="1">Putative DNA modification methylase</fullName>
    </submittedName>
</protein>
<organism evidence="1">
    <name type="scientific">Clostridium botulinum</name>
    <dbReference type="NCBI Taxonomy" id="1491"/>
    <lineage>
        <taxon>Bacteria</taxon>
        <taxon>Bacillati</taxon>
        <taxon>Bacillota</taxon>
        <taxon>Clostridia</taxon>
        <taxon>Eubacteriales</taxon>
        <taxon>Clostridiaceae</taxon>
        <taxon>Clostridium</taxon>
    </lineage>
</organism>
<dbReference type="AlphaFoldDB" id="A0A077K003"/>
<proteinExistence type="predicted"/>
<geneLocation type="plasmid" evidence="1">
    <name>pCB111</name>
</geneLocation>
<dbReference type="InterPro" id="IPR029063">
    <property type="entry name" value="SAM-dependent_MTases_sf"/>
</dbReference>
<dbReference type="GO" id="GO:0032259">
    <property type="term" value="P:methylation"/>
    <property type="evidence" value="ECO:0007669"/>
    <property type="project" value="UniProtKB-KW"/>
</dbReference>
<accession>A0A077K003</accession>
<dbReference type="EMBL" id="AB855771">
    <property type="protein sequence ID" value="BAP25516.1"/>
    <property type="molecule type" value="Genomic_DNA"/>
</dbReference>
<reference evidence="1" key="1">
    <citation type="submission" date="2013-09" db="EMBL/GenBank/DDBJ databases">
        <title>Analysis of type B2 neurotoxin-encoding plasmid in Clostridium botulinum.</title>
        <authorList>
            <person name="Hosomi K."/>
            <person name="Sakaguchi Y."/>
            <person name="Gotoh K."/>
            <person name="Nakamura K."/>
            <person name="Kohda T."/>
            <person name="Mukamoto M."/>
            <person name="Iida T."/>
            <person name="Kozaki S."/>
        </authorList>
    </citation>
    <scope>NUCLEOTIDE SEQUENCE</scope>
    <source>
        <strain evidence="1">111</strain>
        <plasmid evidence="1">pCB111</plasmid>
    </source>
</reference>
<dbReference type="RefSeq" id="WP_032072273.1">
    <property type="nucleotide sequence ID" value="NC_025146.1"/>
</dbReference>
<dbReference type="GO" id="GO:0008168">
    <property type="term" value="F:methyltransferase activity"/>
    <property type="evidence" value="ECO:0007669"/>
    <property type="project" value="UniProtKB-KW"/>
</dbReference>
<keyword evidence="1" id="KW-0808">Transferase</keyword>
<dbReference type="SUPFAM" id="SSF53335">
    <property type="entry name" value="S-adenosyl-L-methionine-dependent methyltransferases"/>
    <property type="match status" value="1"/>
</dbReference>
<sequence length="355" mass="41053">MIEGKVLEKLYPYLTKDIINIDIKDYGRKKEVILENKMGDKFIGDLTQEKISFKKVVGLTSIAEYFSRGKYGSNSWRGNCSGLLIKDILLHYNVKEFCDPMLGSGTSLDVAKDLNIKCLGMDLNPKFGGFNIIKDEFPKSFEFMFLHPSYYVFNGSKMPIYSGKQWGNVAHIDDGSHMHDKNQFTKWLNTVLYKSYLALKKGGRMALLIGDSRFKNDYYSMFKEMNVYGKIENVIIKKQYNCVSDNIKYANKFIPIQHEYLVIIKKDQELIIPCTIVKKRIFSMLDVEQITWRSLIQNIIEYLGGKTTREEIYNMIIKSKKAKNNNNIKAKIRQIINSYPNEFIKSNDDTVSLAA</sequence>
<keyword evidence="1" id="KW-0489">Methyltransferase</keyword>
<keyword evidence="1" id="KW-0614">Plasmid</keyword>
<name>A0A077K003_CLOBO</name>
<evidence type="ECO:0000313" key="1">
    <source>
        <dbReference type="EMBL" id="BAP25516.1"/>
    </source>
</evidence>